<reference evidence="2 3" key="1">
    <citation type="journal article" date="2017" name="Curr. Biol.">
        <title>Genome architecture and evolution of a unichromosomal asexual nematode.</title>
        <authorList>
            <person name="Fradin H."/>
            <person name="Zegar C."/>
            <person name="Gutwein M."/>
            <person name="Lucas J."/>
            <person name="Kovtun M."/>
            <person name="Corcoran D."/>
            <person name="Baugh L.R."/>
            <person name="Kiontke K."/>
            <person name="Gunsalus K."/>
            <person name="Fitch D.H."/>
            <person name="Piano F."/>
        </authorList>
    </citation>
    <scope>NUCLEOTIDE SEQUENCE [LARGE SCALE GENOMIC DNA]</scope>
    <source>
        <strain evidence="2">PF1309</strain>
    </source>
</reference>
<evidence type="ECO:0000313" key="2">
    <source>
        <dbReference type="EMBL" id="PAV89074.1"/>
    </source>
</evidence>
<organism evidence="2 3">
    <name type="scientific">Diploscapter pachys</name>
    <dbReference type="NCBI Taxonomy" id="2018661"/>
    <lineage>
        <taxon>Eukaryota</taxon>
        <taxon>Metazoa</taxon>
        <taxon>Ecdysozoa</taxon>
        <taxon>Nematoda</taxon>
        <taxon>Chromadorea</taxon>
        <taxon>Rhabditida</taxon>
        <taxon>Rhabditina</taxon>
        <taxon>Rhabditomorpha</taxon>
        <taxon>Rhabditoidea</taxon>
        <taxon>Rhabditidae</taxon>
        <taxon>Diploscapter</taxon>
    </lineage>
</organism>
<dbReference type="AlphaFoldDB" id="A0A2A2LS55"/>
<accession>A0A2A2LS55</accession>
<dbReference type="EMBL" id="LIAE01006478">
    <property type="protein sequence ID" value="PAV89074.1"/>
    <property type="molecule type" value="Genomic_DNA"/>
</dbReference>
<evidence type="ECO:0000313" key="3">
    <source>
        <dbReference type="Proteomes" id="UP000218231"/>
    </source>
</evidence>
<feature type="region of interest" description="Disordered" evidence="1">
    <location>
        <begin position="1"/>
        <end position="42"/>
    </location>
</feature>
<keyword evidence="3" id="KW-1185">Reference proteome</keyword>
<proteinExistence type="predicted"/>
<comment type="caution">
    <text evidence="2">The sequence shown here is derived from an EMBL/GenBank/DDBJ whole genome shotgun (WGS) entry which is preliminary data.</text>
</comment>
<gene>
    <name evidence="2" type="ORF">WR25_08930</name>
</gene>
<protein>
    <submittedName>
        <fullName evidence="2">Uncharacterized protein</fullName>
    </submittedName>
</protein>
<sequence length="149" mass="16831">MSSSPQIDPRNKRSSTQQRNSNKENCTQNKHQSTDEVEQESIDHCSHENIDEYTGIPIFTSTWSASLRLIFDSDVLMSSDWRLLSGIFLGRVSEMGSVFVLDVLLVEVERPRVETVVMSPESLVEALIALTNHHRQALVEVFVVGVESR</sequence>
<feature type="compositionally biased region" description="Polar residues" evidence="1">
    <location>
        <begin position="14"/>
        <end position="31"/>
    </location>
</feature>
<evidence type="ECO:0000256" key="1">
    <source>
        <dbReference type="SAM" id="MobiDB-lite"/>
    </source>
</evidence>
<name>A0A2A2LS55_9BILA</name>
<dbReference type="Proteomes" id="UP000218231">
    <property type="component" value="Unassembled WGS sequence"/>
</dbReference>